<protein>
    <submittedName>
        <fullName evidence="1">Uncharacterized protein</fullName>
    </submittedName>
</protein>
<dbReference type="Proteomes" id="UP000053097">
    <property type="component" value="Unassembled WGS sequence"/>
</dbReference>
<proteinExistence type="predicted"/>
<organism evidence="1 2">
    <name type="scientific">Ooceraea biroi</name>
    <name type="common">Clonal raider ant</name>
    <name type="synonym">Cerapachys biroi</name>
    <dbReference type="NCBI Taxonomy" id="2015173"/>
    <lineage>
        <taxon>Eukaryota</taxon>
        <taxon>Metazoa</taxon>
        <taxon>Ecdysozoa</taxon>
        <taxon>Arthropoda</taxon>
        <taxon>Hexapoda</taxon>
        <taxon>Insecta</taxon>
        <taxon>Pterygota</taxon>
        <taxon>Neoptera</taxon>
        <taxon>Endopterygota</taxon>
        <taxon>Hymenoptera</taxon>
        <taxon>Apocrita</taxon>
        <taxon>Aculeata</taxon>
        <taxon>Formicoidea</taxon>
        <taxon>Formicidae</taxon>
        <taxon>Dorylinae</taxon>
        <taxon>Ooceraea</taxon>
    </lineage>
</organism>
<dbReference type="AlphaFoldDB" id="A0A026WHJ6"/>
<accession>A0A026WHJ6</accession>
<keyword evidence="2" id="KW-1185">Reference proteome</keyword>
<evidence type="ECO:0000313" key="2">
    <source>
        <dbReference type="Proteomes" id="UP000053097"/>
    </source>
</evidence>
<dbReference type="EMBL" id="KK107200">
    <property type="protein sequence ID" value="EZA55505.1"/>
    <property type="molecule type" value="Genomic_DNA"/>
</dbReference>
<name>A0A026WHJ6_OOCBI</name>
<sequence length="45" mass="5203">MQRSLFVDVQSKRALFQQSSTFLLRLERITPKLLKPASLHSKDST</sequence>
<gene>
    <name evidence="1" type="ORF">X777_04568</name>
</gene>
<reference evidence="1 2" key="1">
    <citation type="journal article" date="2014" name="Curr. Biol.">
        <title>The genome of the clonal raider ant Cerapachys biroi.</title>
        <authorList>
            <person name="Oxley P.R."/>
            <person name="Ji L."/>
            <person name="Fetter-Pruneda I."/>
            <person name="McKenzie S.K."/>
            <person name="Li C."/>
            <person name="Hu H."/>
            <person name="Zhang G."/>
            <person name="Kronauer D.J."/>
        </authorList>
    </citation>
    <scope>NUCLEOTIDE SEQUENCE [LARGE SCALE GENOMIC DNA]</scope>
</reference>
<evidence type="ECO:0000313" key="1">
    <source>
        <dbReference type="EMBL" id="EZA55505.1"/>
    </source>
</evidence>